<evidence type="ECO:0000256" key="1">
    <source>
        <dbReference type="ARBA" id="ARBA00005417"/>
    </source>
</evidence>
<dbReference type="CDD" id="cd03230">
    <property type="entry name" value="ABC_DR_subfamily_A"/>
    <property type="match status" value="1"/>
</dbReference>
<dbReference type="InterPro" id="IPR027417">
    <property type="entry name" value="P-loop_NTPase"/>
</dbReference>
<name>A0ABU9JXP6_9BACI</name>
<evidence type="ECO:0000256" key="3">
    <source>
        <dbReference type="ARBA" id="ARBA00022741"/>
    </source>
</evidence>
<dbReference type="SMART" id="SM00382">
    <property type="entry name" value="AAA"/>
    <property type="match status" value="1"/>
</dbReference>
<dbReference type="PANTHER" id="PTHR42711:SF5">
    <property type="entry name" value="ABC TRANSPORTER ATP-BINDING PROTEIN NATA"/>
    <property type="match status" value="1"/>
</dbReference>
<dbReference type="SUPFAM" id="SSF52540">
    <property type="entry name" value="P-loop containing nucleoside triphosphate hydrolases"/>
    <property type="match status" value="1"/>
</dbReference>
<proteinExistence type="inferred from homology"/>
<reference evidence="6 7" key="1">
    <citation type="submission" date="2024-03" db="EMBL/GenBank/DDBJ databases">
        <title>Bacilli Hybrid Assemblies.</title>
        <authorList>
            <person name="Kovac J."/>
        </authorList>
    </citation>
    <scope>NUCLEOTIDE SEQUENCE [LARGE SCALE GENOMIC DNA]</scope>
    <source>
        <strain evidence="6 7">FSL M8-0022</strain>
    </source>
</reference>
<organism evidence="6 7">
    <name type="scientific">Caldifermentibacillus hisashii</name>
    <dbReference type="NCBI Taxonomy" id="996558"/>
    <lineage>
        <taxon>Bacteria</taxon>
        <taxon>Bacillati</taxon>
        <taxon>Bacillota</taxon>
        <taxon>Bacilli</taxon>
        <taxon>Bacillales</taxon>
        <taxon>Bacillaceae</taxon>
        <taxon>Caldifermentibacillus</taxon>
    </lineage>
</organism>
<dbReference type="PANTHER" id="PTHR42711">
    <property type="entry name" value="ABC TRANSPORTER ATP-BINDING PROTEIN"/>
    <property type="match status" value="1"/>
</dbReference>
<evidence type="ECO:0000259" key="5">
    <source>
        <dbReference type="PROSITE" id="PS50893"/>
    </source>
</evidence>
<dbReference type="Pfam" id="PF00005">
    <property type="entry name" value="ABC_tran"/>
    <property type="match status" value="1"/>
</dbReference>
<protein>
    <submittedName>
        <fullName evidence="6">ABC transporter ATP-binding protein</fullName>
    </submittedName>
</protein>
<dbReference type="GO" id="GO:0005524">
    <property type="term" value="F:ATP binding"/>
    <property type="evidence" value="ECO:0007669"/>
    <property type="project" value="UniProtKB-KW"/>
</dbReference>
<keyword evidence="7" id="KW-1185">Reference proteome</keyword>
<sequence>MKEDYVIINNIKRAFGKKEVLKGINFSIPRNSIYALLGHNGSGKTTLIRIILGLLNADSGNIDIFNTKTKTLNNSPDIGVVFDQPSLFDRLSAIDNLRFFSELNNIGKKERSILIEQELRSAGLWDRRNEKVKNWSTGMRQRLAIIRASLINHEILILDEPSSGLDPEVLTWLHNRMLEFKNKGGTLIFTTHNFDDVESVSDHVAILQDGVILWKGKTSELLTETHSKVYEIVIKEQNKISQVVSLLESSLINGVKITPINNRVEITWGNNKPEVNAVIDVIRKNNIEIMEFKERKKSLREVYLSFTRGER</sequence>
<evidence type="ECO:0000256" key="2">
    <source>
        <dbReference type="ARBA" id="ARBA00022448"/>
    </source>
</evidence>
<keyword evidence="2" id="KW-0813">Transport</keyword>
<gene>
    <name evidence="6" type="ORF">NST17_10550</name>
</gene>
<evidence type="ECO:0000313" key="7">
    <source>
        <dbReference type="Proteomes" id="UP001459714"/>
    </source>
</evidence>
<comment type="similarity">
    <text evidence="1">Belongs to the ABC transporter superfamily.</text>
</comment>
<evidence type="ECO:0000256" key="4">
    <source>
        <dbReference type="ARBA" id="ARBA00022840"/>
    </source>
</evidence>
<keyword evidence="4 6" id="KW-0067">ATP-binding</keyword>
<accession>A0ABU9JXP6</accession>
<keyword evidence="3" id="KW-0547">Nucleotide-binding</keyword>
<comment type="caution">
    <text evidence="6">The sequence shown here is derived from an EMBL/GenBank/DDBJ whole genome shotgun (WGS) entry which is preliminary data.</text>
</comment>
<dbReference type="Proteomes" id="UP001459714">
    <property type="component" value="Unassembled WGS sequence"/>
</dbReference>
<dbReference type="RefSeq" id="WP_342020246.1">
    <property type="nucleotide sequence ID" value="NZ_JBBYAK010000001.1"/>
</dbReference>
<dbReference type="Gene3D" id="3.40.50.300">
    <property type="entry name" value="P-loop containing nucleotide triphosphate hydrolases"/>
    <property type="match status" value="1"/>
</dbReference>
<dbReference type="PROSITE" id="PS50893">
    <property type="entry name" value="ABC_TRANSPORTER_2"/>
    <property type="match status" value="1"/>
</dbReference>
<feature type="domain" description="ABC transporter" evidence="5">
    <location>
        <begin position="6"/>
        <end position="234"/>
    </location>
</feature>
<dbReference type="InterPro" id="IPR003439">
    <property type="entry name" value="ABC_transporter-like_ATP-bd"/>
</dbReference>
<dbReference type="InterPro" id="IPR003593">
    <property type="entry name" value="AAA+_ATPase"/>
</dbReference>
<evidence type="ECO:0000313" key="6">
    <source>
        <dbReference type="EMBL" id="MEL3957629.1"/>
    </source>
</evidence>
<dbReference type="InterPro" id="IPR050763">
    <property type="entry name" value="ABC_transporter_ATP-binding"/>
</dbReference>
<dbReference type="EMBL" id="JBBYAK010000001">
    <property type="protein sequence ID" value="MEL3957629.1"/>
    <property type="molecule type" value="Genomic_DNA"/>
</dbReference>